<feature type="region of interest" description="Disordered" evidence="1">
    <location>
        <begin position="549"/>
        <end position="615"/>
    </location>
</feature>
<keyword evidence="2" id="KW-0732">Signal</keyword>
<feature type="chain" id="PRO_5046730882" description="Alpha-amylase" evidence="2">
    <location>
        <begin position="28"/>
        <end position="615"/>
    </location>
</feature>
<organism evidence="3 4">
    <name type="scientific">Pseudolysinimonas kribbensis</name>
    <dbReference type="NCBI Taxonomy" id="433641"/>
    <lineage>
        <taxon>Bacteria</taxon>
        <taxon>Bacillati</taxon>
        <taxon>Actinomycetota</taxon>
        <taxon>Actinomycetes</taxon>
        <taxon>Micrococcales</taxon>
        <taxon>Microbacteriaceae</taxon>
        <taxon>Pseudolysinimonas</taxon>
    </lineage>
</organism>
<reference evidence="4" key="1">
    <citation type="journal article" date="2019" name="Int. J. Syst. Evol. Microbiol.">
        <title>The Global Catalogue of Microorganisms (GCM) 10K type strain sequencing project: providing services to taxonomists for standard genome sequencing and annotation.</title>
        <authorList>
            <consortium name="The Broad Institute Genomics Platform"/>
            <consortium name="The Broad Institute Genome Sequencing Center for Infectious Disease"/>
            <person name="Wu L."/>
            <person name="Ma J."/>
        </authorList>
    </citation>
    <scope>NUCLEOTIDE SEQUENCE [LARGE SCALE GENOMIC DNA]</scope>
    <source>
        <strain evidence="4">NBRC 108894</strain>
    </source>
</reference>
<comment type="caution">
    <text evidence="3">The sequence shown here is derived from an EMBL/GenBank/DDBJ whole genome shotgun (WGS) entry which is preliminary data.</text>
</comment>
<dbReference type="Pfam" id="PF04122">
    <property type="entry name" value="CW_binding_2"/>
    <property type="match status" value="1"/>
</dbReference>
<feature type="signal peptide" evidence="2">
    <location>
        <begin position="1"/>
        <end position="27"/>
    </location>
</feature>
<feature type="region of interest" description="Disordered" evidence="1">
    <location>
        <begin position="489"/>
        <end position="508"/>
    </location>
</feature>
<evidence type="ECO:0000313" key="4">
    <source>
        <dbReference type="Proteomes" id="UP001157034"/>
    </source>
</evidence>
<evidence type="ECO:0008006" key="5">
    <source>
        <dbReference type="Google" id="ProtNLM"/>
    </source>
</evidence>
<dbReference type="InterPro" id="IPR007253">
    <property type="entry name" value="Cell_wall-bd_2"/>
</dbReference>
<accession>A0ABQ6JXY1</accession>
<proteinExistence type="predicted"/>
<dbReference type="InterPro" id="IPR013783">
    <property type="entry name" value="Ig-like_fold"/>
</dbReference>
<dbReference type="EMBL" id="BSVB01000001">
    <property type="protein sequence ID" value="GMA93180.1"/>
    <property type="molecule type" value="Genomic_DNA"/>
</dbReference>
<evidence type="ECO:0000256" key="2">
    <source>
        <dbReference type="SAM" id="SignalP"/>
    </source>
</evidence>
<evidence type="ECO:0000313" key="3">
    <source>
        <dbReference type="EMBL" id="GMA93180.1"/>
    </source>
</evidence>
<dbReference type="Gene3D" id="2.60.40.10">
    <property type="entry name" value="Immunoglobulins"/>
    <property type="match status" value="1"/>
</dbReference>
<evidence type="ECO:0000256" key="1">
    <source>
        <dbReference type="SAM" id="MobiDB-lite"/>
    </source>
</evidence>
<keyword evidence="4" id="KW-1185">Reference proteome</keyword>
<feature type="compositionally biased region" description="Basic and acidic residues" evidence="1">
    <location>
        <begin position="580"/>
        <end position="589"/>
    </location>
</feature>
<dbReference type="SUPFAM" id="SSF117074">
    <property type="entry name" value="Hypothetical protein PA1324"/>
    <property type="match status" value="1"/>
</dbReference>
<protein>
    <recommendedName>
        <fullName evidence="5">Alpha-amylase</fullName>
    </recommendedName>
</protein>
<gene>
    <name evidence="3" type="ORF">GCM10025881_00040</name>
</gene>
<feature type="compositionally biased region" description="Basic residues" evidence="1">
    <location>
        <begin position="549"/>
        <end position="563"/>
    </location>
</feature>
<name>A0ABQ6JXY1_9MICO</name>
<dbReference type="Proteomes" id="UP001157034">
    <property type="component" value="Unassembled WGS sequence"/>
</dbReference>
<sequence>MTRTLSALTSALVIAVAVVVPSGPAFADTGTGMIHGVISMPDGTVPDAIQPLVVCGANAESNGCGYGTASLDPTTGAYQITGLLPGSYHVSARYDGSSPDVIQSVDSSNVDVADGQDVRLDLQFEAGAVITGHLTGSDGPLSSAIVTGSWDSGASSGATQATFDPATQTYRFDRLYPQTYTIRFSSTRYGDVTAPPVTVTFGQVVSGVDEVLPRENQISGQLSYDDGSGPVARQGKVSLISSGAEIASTTSDATGHYEFNGVAPGDYRICANGIGYFAQACWGDGGELDAPNVSIASGGSAVGKDITQVAGGILKAQVNMPPEPGGFSVGYEAEVDVWRLDQSAGYYTLFQKFTANEGGTGTVEDEGLPAGTYRVQFIDPLGTYNAQWWSGARYFSDGEDITLSPNQVTDLGKVALMPRTLDVYRTSGSDRYTGSVEMSKETYPSVPNDGVPIVYVANGLNYPDALSAGPAAIAQEGCSFWYRRRRSPQQWRGTPASPASEDRRGGWPGVGERCGALAVDGIRAEAVGRLPTQWGRSFRSIEIDHSQRLPRGRRARGVHRHRQQLPGRVERWSRRRIYRRPGDPRERSAPRPGLRDPASSARSRDHGCRYRRGSG</sequence>